<evidence type="ECO:0000259" key="4">
    <source>
        <dbReference type="Pfam" id="PF00561"/>
    </source>
</evidence>
<evidence type="ECO:0000256" key="2">
    <source>
        <dbReference type="ARBA" id="ARBA00023002"/>
    </source>
</evidence>
<reference evidence="5" key="2">
    <citation type="submission" date="2020-09" db="EMBL/GenBank/DDBJ databases">
        <authorList>
            <person name="Sun Q."/>
            <person name="Ohkuma M."/>
        </authorList>
    </citation>
    <scope>NUCLEOTIDE SEQUENCE</scope>
    <source>
        <strain evidence="5">JCM 4477</strain>
    </source>
</reference>
<comment type="caution">
    <text evidence="5">The sequence shown here is derived from an EMBL/GenBank/DDBJ whole genome shotgun (WGS) entry which is preliminary data.</text>
</comment>
<dbReference type="EMBL" id="BNBI01000002">
    <property type="protein sequence ID" value="GHE91456.1"/>
    <property type="molecule type" value="Genomic_DNA"/>
</dbReference>
<accession>A0A919A8H4</accession>
<dbReference type="SUPFAM" id="SSF53474">
    <property type="entry name" value="alpha/beta-Hydrolases"/>
    <property type="match status" value="1"/>
</dbReference>
<dbReference type="Proteomes" id="UP000630718">
    <property type="component" value="Unassembled WGS sequence"/>
</dbReference>
<dbReference type="InterPro" id="IPR050471">
    <property type="entry name" value="AB_hydrolase"/>
</dbReference>
<dbReference type="InterPro" id="IPR000639">
    <property type="entry name" value="Epox_hydrolase-like"/>
</dbReference>
<proteinExistence type="inferred from homology"/>
<dbReference type="InterPro" id="IPR000073">
    <property type="entry name" value="AB_hydrolase_1"/>
</dbReference>
<sequence length="275" mass="30404">MPVCTTRDGVDIFYKDWGEGRPVVFIHGWPLNGDAWQDQLKAVADAGFRGIAHDRRGHGRSTPVWDGYDFDTFADDLNDLLASLDLRDVTLVAHSMGGGELARYIGRHGTVRLRSAVLLSAIPPVMVRSDTNPEGVPEEVFESIKAGIVAERSQFWKDTAEGFFSADRPGNRVTQGNKDAFWYMAMAQTIEGGVRCVDAFAYTDFTDDLRKFDIPTLVVHGDDDQVVPLDATGRKTAEIVRDAELKVYEGGSHGIALVPGDKERFNADLLGFLRR</sequence>
<dbReference type="AlphaFoldDB" id="A0A919A8H4"/>
<name>A0A919A8H4_9ACTN</name>
<gene>
    <name evidence="5" type="primary">cpo</name>
    <name evidence="5" type="ORF">GCM10018772_14440</name>
</gene>
<dbReference type="GO" id="GO:0004601">
    <property type="term" value="F:peroxidase activity"/>
    <property type="evidence" value="ECO:0007669"/>
    <property type="project" value="UniProtKB-KW"/>
</dbReference>
<evidence type="ECO:0000313" key="6">
    <source>
        <dbReference type="Proteomes" id="UP000630718"/>
    </source>
</evidence>
<evidence type="ECO:0000256" key="1">
    <source>
        <dbReference type="ARBA" id="ARBA00022559"/>
    </source>
</evidence>
<dbReference type="RefSeq" id="WP_190203247.1">
    <property type="nucleotide sequence ID" value="NZ_BNBI01000002.1"/>
</dbReference>
<evidence type="ECO:0000313" key="5">
    <source>
        <dbReference type="EMBL" id="GHE91456.1"/>
    </source>
</evidence>
<keyword evidence="1" id="KW-0575">Peroxidase</keyword>
<dbReference type="Pfam" id="PF00561">
    <property type="entry name" value="Abhydrolase_1"/>
    <property type="match status" value="1"/>
</dbReference>
<dbReference type="PRINTS" id="PR00111">
    <property type="entry name" value="ABHYDROLASE"/>
</dbReference>
<keyword evidence="2" id="KW-0560">Oxidoreductase</keyword>
<dbReference type="PRINTS" id="PR00412">
    <property type="entry name" value="EPOXHYDRLASE"/>
</dbReference>
<keyword evidence="6" id="KW-1185">Reference proteome</keyword>
<dbReference type="InterPro" id="IPR029058">
    <property type="entry name" value="AB_hydrolase_fold"/>
</dbReference>
<reference evidence="5" key="1">
    <citation type="journal article" date="2014" name="Int. J. Syst. Evol. Microbiol.">
        <title>Complete genome sequence of Corynebacterium casei LMG S-19264T (=DSM 44701T), isolated from a smear-ripened cheese.</title>
        <authorList>
            <consortium name="US DOE Joint Genome Institute (JGI-PGF)"/>
            <person name="Walter F."/>
            <person name="Albersmeier A."/>
            <person name="Kalinowski J."/>
            <person name="Ruckert C."/>
        </authorList>
    </citation>
    <scope>NUCLEOTIDE SEQUENCE</scope>
    <source>
        <strain evidence="5">JCM 4477</strain>
    </source>
</reference>
<dbReference type="PANTHER" id="PTHR43433">
    <property type="entry name" value="HYDROLASE, ALPHA/BETA FOLD FAMILY PROTEIN"/>
    <property type="match status" value="1"/>
</dbReference>
<dbReference type="PANTHER" id="PTHR43433:SF3">
    <property type="entry name" value="NON-HEME CHLOROPEROXIDASE"/>
    <property type="match status" value="1"/>
</dbReference>
<protein>
    <submittedName>
        <fullName evidence="5">Non-heme chloroperoxidase</fullName>
    </submittedName>
</protein>
<dbReference type="Gene3D" id="3.40.50.1820">
    <property type="entry name" value="alpha/beta hydrolase"/>
    <property type="match status" value="1"/>
</dbReference>
<organism evidence="5 6">
    <name type="scientific">Streptomyces fumanus</name>
    <dbReference type="NCBI Taxonomy" id="67302"/>
    <lineage>
        <taxon>Bacteria</taxon>
        <taxon>Bacillati</taxon>
        <taxon>Actinomycetota</taxon>
        <taxon>Actinomycetes</taxon>
        <taxon>Kitasatosporales</taxon>
        <taxon>Streptomycetaceae</taxon>
        <taxon>Streptomyces</taxon>
    </lineage>
</organism>
<evidence type="ECO:0000256" key="3">
    <source>
        <dbReference type="ARBA" id="ARBA00038128"/>
    </source>
</evidence>
<feature type="domain" description="AB hydrolase-1" evidence="4">
    <location>
        <begin position="22"/>
        <end position="255"/>
    </location>
</feature>
<comment type="similarity">
    <text evidence="3">Belongs to the AB hydrolase superfamily. Bacterial non-heme haloperoxidase / perhydrolase family.</text>
</comment>
<dbReference type="FunFam" id="3.40.50.1820:FF:000205">
    <property type="entry name" value="Non-haem bromoperoxidase BPO-A2"/>
    <property type="match status" value="1"/>
</dbReference>